<proteinExistence type="predicted"/>
<dbReference type="AlphaFoldDB" id="A0A016WJJ9"/>
<protein>
    <submittedName>
        <fullName evidence="1">Uncharacterized protein</fullName>
    </submittedName>
</protein>
<accession>A0A016WJJ9</accession>
<reference evidence="2" key="1">
    <citation type="journal article" date="2015" name="Nat. Genet.">
        <title>The genome and transcriptome of the zoonotic hookworm Ancylostoma ceylanicum identify infection-specific gene families.</title>
        <authorList>
            <person name="Schwarz E.M."/>
            <person name="Hu Y."/>
            <person name="Antoshechkin I."/>
            <person name="Miller M.M."/>
            <person name="Sternberg P.W."/>
            <person name="Aroian R.V."/>
        </authorList>
    </citation>
    <scope>NUCLEOTIDE SEQUENCE</scope>
    <source>
        <strain evidence="2">HY135</strain>
    </source>
</reference>
<evidence type="ECO:0000313" key="1">
    <source>
        <dbReference type="EMBL" id="EYC39447.1"/>
    </source>
</evidence>
<name>A0A016WJJ9_9BILA</name>
<dbReference type="Proteomes" id="UP000024635">
    <property type="component" value="Unassembled WGS sequence"/>
</dbReference>
<dbReference type="EMBL" id="JARK01000256">
    <property type="protein sequence ID" value="EYC39447.1"/>
    <property type="molecule type" value="Genomic_DNA"/>
</dbReference>
<organism evidence="1 2">
    <name type="scientific">Ancylostoma ceylanicum</name>
    <dbReference type="NCBI Taxonomy" id="53326"/>
    <lineage>
        <taxon>Eukaryota</taxon>
        <taxon>Metazoa</taxon>
        <taxon>Ecdysozoa</taxon>
        <taxon>Nematoda</taxon>
        <taxon>Chromadorea</taxon>
        <taxon>Rhabditida</taxon>
        <taxon>Rhabditina</taxon>
        <taxon>Rhabditomorpha</taxon>
        <taxon>Strongyloidea</taxon>
        <taxon>Ancylostomatidae</taxon>
        <taxon>Ancylostomatinae</taxon>
        <taxon>Ancylostoma</taxon>
    </lineage>
</organism>
<evidence type="ECO:0000313" key="2">
    <source>
        <dbReference type="Proteomes" id="UP000024635"/>
    </source>
</evidence>
<keyword evidence="2" id="KW-1185">Reference proteome</keyword>
<comment type="caution">
    <text evidence="1">The sequence shown here is derived from an EMBL/GenBank/DDBJ whole genome shotgun (WGS) entry which is preliminary data.</text>
</comment>
<gene>
    <name evidence="1" type="primary">Acey_s0656.g1227</name>
    <name evidence="1" type="ORF">Y032_0656g1227</name>
</gene>
<sequence length="69" mass="7676">MFTNKVSSLKKFPGIMTGPTEAVIIVVRVRPIGEWKHVPILVEIQRIGFRRASICILIYCPIGPVSDAL</sequence>